<comment type="caution">
    <text evidence="7">The sequence shown here is derived from an EMBL/GenBank/DDBJ whole genome shotgun (WGS) entry which is preliminary data.</text>
</comment>
<dbReference type="Proteomes" id="UP001107558">
    <property type="component" value="Chromosome 3"/>
</dbReference>
<feature type="transmembrane region" description="Helical" evidence="6">
    <location>
        <begin position="107"/>
        <end position="128"/>
    </location>
</feature>
<keyword evidence="2" id="KW-1003">Cell membrane</keyword>
<dbReference type="GO" id="GO:0050909">
    <property type="term" value="P:sensory perception of taste"/>
    <property type="evidence" value="ECO:0007669"/>
    <property type="project" value="InterPro"/>
</dbReference>
<keyword evidence="8" id="KW-1185">Reference proteome</keyword>
<evidence type="ECO:0000256" key="2">
    <source>
        <dbReference type="ARBA" id="ARBA00022475"/>
    </source>
</evidence>
<organism evidence="7 8">
    <name type="scientific">Polypedilum vanderplanki</name>
    <name type="common">Sleeping chironomid midge</name>
    <dbReference type="NCBI Taxonomy" id="319348"/>
    <lineage>
        <taxon>Eukaryota</taxon>
        <taxon>Metazoa</taxon>
        <taxon>Ecdysozoa</taxon>
        <taxon>Arthropoda</taxon>
        <taxon>Hexapoda</taxon>
        <taxon>Insecta</taxon>
        <taxon>Pterygota</taxon>
        <taxon>Neoptera</taxon>
        <taxon>Endopterygota</taxon>
        <taxon>Diptera</taxon>
        <taxon>Nematocera</taxon>
        <taxon>Chironomoidea</taxon>
        <taxon>Chironomidae</taxon>
        <taxon>Chironominae</taxon>
        <taxon>Polypedilum</taxon>
        <taxon>Polypedilum</taxon>
    </lineage>
</organism>
<reference evidence="7" key="1">
    <citation type="submission" date="2021-03" db="EMBL/GenBank/DDBJ databases">
        <title>Chromosome level genome of the anhydrobiotic midge Polypedilum vanderplanki.</title>
        <authorList>
            <person name="Yoshida Y."/>
            <person name="Kikawada T."/>
            <person name="Gusev O."/>
        </authorList>
    </citation>
    <scope>NUCLEOTIDE SEQUENCE</scope>
    <source>
        <strain evidence="7">NIAS01</strain>
        <tissue evidence="7">Whole body or cell culture</tissue>
    </source>
</reference>
<evidence type="ECO:0000256" key="4">
    <source>
        <dbReference type="ARBA" id="ARBA00022989"/>
    </source>
</evidence>
<evidence type="ECO:0000256" key="1">
    <source>
        <dbReference type="ARBA" id="ARBA00004651"/>
    </source>
</evidence>
<keyword evidence="3 6" id="KW-0812">Transmembrane</keyword>
<gene>
    <name evidence="7" type="ORF">PVAND_001062</name>
</gene>
<feature type="transmembrane region" description="Helical" evidence="6">
    <location>
        <begin position="65"/>
        <end position="86"/>
    </location>
</feature>
<evidence type="ECO:0000256" key="3">
    <source>
        <dbReference type="ARBA" id="ARBA00022692"/>
    </source>
</evidence>
<evidence type="ECO:0008006" key="9">
    <source>
        <dbReference type="Google" id="ProtNLM"/>
    </source>
</evidence>
<evidence type="ECO:0000256" key="5">
    <source>
        <dbReference type="ARBA" id="ARBA00023136"/>
    </source>
</evidence>
<accession>A0A9J6BN21</accession>
<protein>
    <recommendedName>
        <fullName evidence="9">Gustatory receptor</fullName>
    </recommendedName>
</protein>
<keyword evidence="5 6" id="KW-0472">Membrane</keyword>
<dbReference type="InterPro" id="IPR013604">
    <property type="entry name" value="7TM_chemorcpt"/>
</dbReference>
<evidence type="ECO:0000313" key="8">
    <source>
        <dbReference type="Proteomes" id="UP001107558"/>
    </source>
</evidence>
<dbReference type="Pfam" id="PF08395">
    <property type="entry name" value="7tm_7"/>
    <property type="match status" value="1"/>
</dbReference>
<dbReference type="AlphaFoldDB" id="A0A9J6BN21"/>
<proteinExistence type="predicted"/>
<sequence length="211" mass="24686">MFFLNYVYCNAFIFQFSCATIAIRDRFNLLHEKVSSTSNFNNYEINFIIDLYKRLFNLINLVNSYLSFQLIPVIAYTLMSTTFTFYGTFRLFATDSDFKYIFLGSEFVNITSNLLILLTLIHCSVTAIESAERFFDIAYEIKSELKISNRETQIEFMDFVKFMKGKKIRLGTVFFDVDWKLLFSCISSAITFIIITCQFDTSSSEFSKKLN</sequence>
<dbReference type="EMBL" id="JADBJN010000003">
    <property type="protein sequence ID" value="KAG5670827.1"/>
    <property type="molecule type" value="Genomic_DNA"/>
</dbReference>
<comment type="subcellular location">
    <subcellularLocation>
        <location evidence="1">Cell membrane</location>
        <topology evidence="1">Multi-pass membrane protein</topology>
    </subcellularLocation>
</comment>
<keyword evidence="4 6" id="KW-1133">Transmembrane helix</keyword>
<dbReference type="OrthoDB" id="6366728at2759"/>
<dbReference type="GO" id="GO:0005886">
    <property type="term" value="C:plasma membrane"/>
    <property type="evidence" value="ECO:0007669"/>
    <property type="project" value="UniProtKB-SubCell"/>
</dbReference>
<name>A0A9J6BN21_POLVA</name>
<evidence type="ECO:0000313" key="7">
    <source>
        <dbReference type="EMBL" id="KAG5670827.1"/>
    </source>
</evidence>
<evidence type="ECO:0000256" key="6">
    <source>
        <dbReference type="SAM" id="Phobius"/>
    </source>
</evidence>